<sequence length="528" mass="57783">MERTAKPFLITAISASLLIVAAIWSQFHYQHAANEQTQHLLLLQKLQDGIELLVAESQKLLLDDKKLGNVQKQHDLNIVYYQIIDQGSLKLGIAPLQSTQIQDLATLTSQFSQFSSAAAALIQDRANVTKLSESRETVVLAAKSLADKSASLAQGLLQIDGASEHIAASYSLAMALNNHYLSVMQAFDVQGAYKSPDLEQARQSLQNLSTGKSAPASAIIRRSAANLLSDLEGFDTYSPSIAQHHELKQSISTRLDALTETQEPLSLTLQTLSDHLQTEGSPLLLVSLVCWVSALGLIAGITFYTMHSTPSSLNTSAANTAAIPPPASEQTSSHYLNQLKTDKNKLMNDIRPLGEGILYIRADEHLESTGDLARCLNQSREALILKIEALRKTVYTLQARLDKTNADSAEDRALPNISIDTSPIENLTFKAQAELEGLQRKINALNWNNSDAAKSLLTHCLRADRILDEVRVRVKKGWQEMLHDSQAGASNQNAANANAAIAVLINQMKDNLEEFQTEAPKPRRKQSA</sequence>
<proteinExistence type="predicted"/>
<evidence type="ECO:0000313" key="1">
    <source>
        <dbReference type="EMBL" id="AUM14351.1"/>
    </source>
</evidence>
<dbReference type="Proteomes" id="UP000235116">
    <property type="component" value="Chromosome"/>
</dbReference>
<evidence type="ECO:0000313" key="2">
    <source>
        <dbReference type="Proteomes" id="UP000235116"/>
    </source>
</evidence>
<dbReference type="KEGG" id="kak:Kalk_18815"/>
<organism evidence="1 2">
    <name type="scientific">Ketobacter alkanivorans</name>
    <dbReference type="NCBI Taxonomy" id="1917421"/>
    <lineage>
        <taxon>Bacteria</taxon>
        <taxon>Pseudomonadati</taxon>
        <taxon>Pseudomonadota</taxon>
        <taxon>Gammaproteobacteria</taxon>
        <taxon>Pseudomonadales</taxon>
        <taxon>Ketobacteraceae</taxon>
        <taxon>Ketobacter</taxon>
    </lineage>
</organism>
<dbReference type="RefSeq" id="WP_101895725.1">
    <property type="nucleotide sequence ID" value="NZ_CP022684.1"/>
</dbReference>
<gene>
    <name evidence="1" type="ORF">Kalk_18815</name>
</gene>
<keyword evidence="2" id="KW-1185">Reference proteome</keyword>
<protein>
    <submittedName>
        <fullName evidence="1">Uncharacterized protein</fullName>
    </submittedName>
</protein>
<dbReference type="OrthoDB" id="9832443at2"/>
<dbReference type="EMBL" id="CP022684">
    <property type="protein sequence ID" value="AUM14351.1"/>
    <property type="molecule type" value="Genomic_DNA"/>
</dbReference>
<dbReference type="AlphaFoldDB" id="A0A2K9LQE4"/>
<reference evidence="2" key="1">
    <citation type="submission" date="2017-08" db="EMBL/GenBank/DDBJ databases">
        <title>Direct submision.</title>
        <authorList>
            <person name="Kim S.-J."/>
            <person name="Rhee S.-K."/>
        </authorList>
    </citation>
    <scope>NUCLEOTIDE SEQUENCE [LARGE SCALE GENOMIC DNA]</scope>
    <source>
        <strain evidence="2">GI5</strain>
    </source>
</reference>
<name>A0A2K9LQE4_9GAMM</name>
<accession>A0A2K9LQE4</accession>